<comment type="caution">
    <text evidence="6">The sequence shown here is derived from an EMBL/GenBank/DDBJ whole genome shotgun (WGS) entry which is preliminary data.</text>
</comment>
<evidence type="ECO:0000256" key="2">
    <source>
        <dbReference type="ARBA" id="ARBA00022692"/>
    </source>
</evidence>
<keyword evidence="7" id="KW-1185">Reference proteome</keyword>
<evidence type="ECO:0000313" key="7">
    <source>
        <dbReference type="Proteomes" id="UP001642409"/>
    </source>
</evidence>
<keyword evidence="4 5" id="KW-0472">Membrane</keyword>
<accession>A0ABP1KK74</accession>
<dbReference type="EMBL" id="CAXDID020000247">
    <property type="protein sequence ID" value="CAL6063776.1"/>
    <property type="molecule type" value="Genomic_DNA"/>
</dbReference>
<dbReference type="InterPro" id="IPR003689">
    <property type="entry name" value="ZIP"/>
</dbReference>
<evidence type="ECO:0000256" key="4">
    <source>
        <dbReference type="ARBA" id="ARBA00023136"/>
    </source>
</evidence>
<keyword evidence="3 5" id="KW-1133">Transmembrane helix</keyword>
<name>A0ABP1KK74_9EUKA</name>
<proteinExistence type="predicted"/>
<keyword evidence="2 5" id="KW-0812">Transmembrane</keyword>
<dbReference type="Pfam" id="PF02535">
    <property type="entry name" value="Zip"/>
    <property type="match status" value="1"/>
</dbReference>
<sequence>MIEKRVLTLQLVAFFANIAVGVVCIALPYLFKNNKNVEKIMSYMNCAAGGVLGGVSIIHILPETGSVLNPLVRNFPISFYITFAGIFIMVSLVKLGGHSHEHSETDNATKNQTQPLLFKVVKILQTITHSLSHNILKR</sequence>
<evidence type="ECO:0000256" key="3">
    <source>
        <dbReference type="ARBA" id="ARBA00022989"/>
    </source>
</evidence>
<feature type="transmembrane region" description="Helical" evidence="5">
    <location>
        <begin position="43"/>
        <end position="62"/>
    </location>
</feature>
<evidence type="ECO:0000313" key="6">
    <source>
        <dbReference type="EMBL" id="CAL6063776.1"/>
    </source>
</evidence>
<feature type="transmembrane region" description="Helical" evidence="5">
    <location>
        <begin position="74"/>
        <end position="93"/>
    </location>
</feature>
<protein>
    <submittedName>
        <fullName evidence="6">ZIP_zinc transporter protein</fullName>
    </submittedName>
</protein>
<gene>
    <name evidence="6" type="ORF">HINF_LOCUS51037</name>
</gene>
<organism evidence="6 7">
    <name type="scientific">Hexamita inflata</name>
    <dbReference type="NCBI Taxonomy" id="28002"/>
    <lineage>
        <taxon>Eukaryota</taxon>
        <taxon>Metamonada</taxon>
        <taxon>Diplomonadida</taxon>
        <taxon>Hexamitidae</taxon>
        <taxon>Hexamitinae</taxon>
        <taxon>Hexamita</taxon>
    </lineage>
</organism>
<dbReference type="Proteomes" id="UP001642409">
    <property type="component" value="Unassembled WGS sequence"/>
</dbReference>
<feature type="transmembrane region" description="Helical" evidence="5">
    <location>
        <begin position="6"/>
        <end position="31"/>
    </location>
</feature>
<comment type="subcellular location">
    <subcellularLocation>
        <location evidence="1">Membrane</location>
        <topology evidence="1">Multi-pass membrane protein</topology>
    </subcellularLocation>
</comment>
<evidence type="ECO:0000256" key="5">
    <source>
        <dbReference type="SAM" id="Phobius"/>
    </source>
</evidence>
<reference evidence="6 7" key="1">
    <citation type="submission" date="2024-07" db="EMBL/GenBank/DDBJ databases">
        <authorList>
            <person name="Akdeniz Z."/>
        </authorList>
    </citation>
    <scope>NUCLEOTIDE SEQUENCE [LARGE SCALE GENOMIC DNA]</scope>
</reference>
<evidence type="ECO:0000256" key="1">
    <source>
        <dbReference type="ARBA" id="ARBA00004141"/>
    </source>
</evidence>